<protein>
    <submittedName>
        <fullName evidence="1">Uncharacterized protein</fullName>
    </submittedName>
</protein>
<dbReference type="AlphaFoldDB" id="A0A8H3KU48"/>
<proteinExistence type="predicted"/>
<organism evidence="1 2">
    <name type="scientific">Rhizophagus clarus</name>
    <dbReference type="NCBI Taxonomy" id="94130"/>
    <lineage>
        <taxon>Eukaryota</taxon>
        <taxon>Fungi</taxon>
        <taxon>Fungi incertae sedis</taxon>
        <taxon>Mucoromycota</taxon>
        <taxon>Glomeromycotina</taxon>
        <taxon>Glomeromycetes</taxon>
        <taxon>Glomerales</taxon>
        <taxon>Glomeraceae</taxon>
        <taxon>Rhizophagus</taxon>
    </lineage>
</organism>
<evidence type="ECO:0000313" key="1">
    <source>
        <dbReference type="EMBL" id="GES73859.1"/>
    </source>
</evidence>
<gene>
    <name evidence="1" type="ORF">RCL2_000136700</name>
</gene>
<sequence length="74" mass="8965">MKFNTNKCEKRKSMKLLKDGNEGERTYLRKCLYDLPINQYDPKVYMLPRKGLFSVSRSRRAYRIINKIVYSKIR</sequence>
<evidence type="ECO:0000313" key="2">
    <source>
        <dbReference type="Proteomes" id="UP000615446"/>
    </source>
</evidence>
<dbReference type="EMBL" id="BLAL01000011">
    <property type="protein sequence ID" value="GES73859.1"/>
    <property type="molecule type" value="Genomic_DNA"/>
</dbReference>
<comment type="caution">
    <text evidence="1">The sequence shown here is derived from an EMBL/GenBank/DDBJ whole genome shotgun (WGS) entry which is preliminary data.</text>
</comment>
<dbReference type="Proteomes" id="UP000615446">
    <property type="component" value="Unassembled WGS sequence"/>
</dbReference>
<name>A0A8H3KU48_9GLOM</name>
<reference evidence="1" key="1">
    <citation type="submission" date="2019-10" db="EMBL/GenBank/DDBJ databases">
        <title>Conservation and host-specific expression of non-tandemly repeated heterogenous ribosome RNA gene in arbuscular mycorrhizal fungi.</title>
        <authorList>
            <person name="Maeda T."/>
            <person name="Kobayashi Y."/>
            <person name="Nakagawa T."/>
            <person name="Ezawa T."/>
            <person name="Yamaguchi K."/>
            <person name="Bino T."/>
            <person name="Nishimoto Y."/>
            <person name="Shigenobu S."/>
            <person name="Kawaguchi M."/>
        </authorList>
    </citation>
    <scope>NUCLEOTIDE SEQUENCE</scope>
    <source>
        <strain evidence="1">HR1</strain>
    </source>
</reference>
<accession>A0A8H3KU48</accession>